<accession>A0ABQ4G7L4</accession>
<organism evidence="2 3">
    <name type="scientific">Microbispora corallina</name>
    <dbReference type="NCBI Taxonomy" id="83302"/>
    <lineage>
        <taxon>Bacteria</taxon>
        <taxon>Bacillati</taxon>
        <taxon>Actinomycetota</taxon>
        <taxon>Actinomycetes</taxon>
        <taxon>Streptosporangiales</taxon>
        <taxon>Streptosporangiaceae</taxon>
        <taxon>Microbispora</taxon>
    </lineage>
</organism>
<evidence type="ECO:0000313" key="3">
    <source>
        <dbReference type="Proteomes" id="UP000603904"/>
    </source>
</evidence>
<dbReference type="Gene3D" id="3.30.450.180">
    <property type="match status" value="1"/>
</dbReference>
<comment type="caution">
    <text evidence="2">The sequence shown here is derived from an EMBL/GenBank/DDBJ whole genome shotgun (WGS) entry which is preliminary data.</text>
</comment>
<dbReference type="PANTHER" id="PTHR35010:SF2">
    <property type="entry name" value="BLL4672 PROTEIN"/>
    <property type="match status" value="1"/>
</dbReference>
<keyword evidence="3" id="KW-1185">Reference proteome</keyword>
<dbReference type="EMBL" id="BOOC01000034">
    <property type="protein sequence ID" value="GIH43062.1"/>
    <property type="molecule type" value="Genomic_DNA"/>
</dbReference>
<feature type="domain" description="HTH cro/C1-type" evidence="1">
    <location>
        <begin position="33"/>
        <end position="85"/>
    </location>
</feature>
<dbReference type="Gene3D" id="1.10.260.40">
    <property type="entry name" value="lambda repressor-like DNA-binding domains"/>
    <property type="match status" value="1"/>
</dbReference>
<dbReference type="InterPro" id="IPR041413">
    <property type="entry name" value="MLTR_LBD"/>
</dbReference>
<gene>
    <name evidence="2" type="ORF">Mco01_60620</name>
</gene>
<protein>
    <submittedName>
        <fullName evidence="2">Transcriptional regulator</fullName>
    </submittedName>
</protein>
<dbReference type="Pfam" id="PF13560">
    <property type="entry name" value="HTH_31"/>
    <property type="match status" value="1"/>
</dbReference>
<proteinExistence type="predicted"/>
<dbReference type="SUPFAM" id="SSF47413">
    <property type="entry name" value="lambda repressor-like DNA-binding domains"/>
    <property type="match status" value="1"/>
</dbReference>
<dbReference type="InterPro" id="IPR001387">
    <property type="entry name" value="Cro/C1-type_HTH"/>
</dbReference>
<dbReference type="InterPro" id="IPR010982">
    <property type="entry name" value="Lambda_DNA-bd_dom_sf"/>
</dbReference>
<dbReference type="PANTHER" id="PTHR35010">
    <property type="entry name" value="BLL4672 PROTEIN-RELATED"/>
    <property type="match status" value="1"/>
</dbReference>
<dbReference type="Pfam" id="PF17765">
    <property type="entry name" value="MLTR_LBD"/>
    <property type="match status" value="1"/>
</dbReference>
<dbReference type="PROSITE" id="PS50943">
    <property type="entry name" value="HTH_CROC1"/>
    <property type="match status" value="1"/>
</dbReference>
<dbReference type="Proteomes" id="UP000603904">
    <property type="component" value="Unassembled WGS sequence"/>
</dbReference>
<evidence type="ECO:0000259" key="1">
    <source>
        <dbReference type="PROSITE" id="PS50943"/>
    </source>
</evidence>
<evidence type="ECO:0000313" key="2">
    <source>
        <dbReference type="EMBL" id="GIH43062.1"/>
    </source>
</evidence>
<dbReference type="CDD" id="cd00093">
    <property type="entry name" value="HTH_XRE"/>
    <property type="match status" value="1"/>
</dbReference>
<name>A0ABQ4G7L4_9ACTN</name>
<sequence length="297" mass="32537">MEGMDGTNALGEFLRARRQLVRPEDAGIAGGGLRRVPGLRREEVAMLAGISSDYYLRLEQGRDRNPSVQVLDALARVLLLDADATAYLIELARSSQPGRGRAPSRRRAFPAPERVPPSVVQLMEGWTANPSYVQDRFSNILAVNALATALSPNYAVGVNILRAVFLDPAERELRRDWEETVAEGVATLRANVGPDVDDPRLVDLVGELSVRSALFRQLWARHDVQPKKGRVSRLTHPQVGDVDLQSNKFTIGGTDGLVLVVSHAEPGSRSAELLAILGSLAADRDPRRHPVQDQERP</sequence>
<reference evidence="2 3" key="1">
    <citation type="submission" date="2021-01" db="EMBL/GenBank/DDBJ databases">
        <title>Whole genome shotgun sequence of Microbispora corallina NBRC 16416.</title>
        <authorList>
            <person name="Komaki H."/>
            <person name="Tamura T."/>
        </authorList>
    </citation>
    <scope>NUCLEOTIDE SEQUENCE [LARGE SCALE GENOMIC DNA]</scope>
    <source>
        <strain evidence="2 3">NBRC 16416</strain>
    </source>
</reference>
<dbReference type="SMART" id="SM00530">
    <property type="entry name" value="HTH_XRE"/>
    <property type="match status" value="1"/>
</dbReference>